<sequence length="98" mass="10796">SRGACRGRGRANITRSINRLNDAAADDSRPSPSIGSFCCWKAHIQCGVVCRAIPSIFMELNFFDKGKDPISFNLVDPVQRNTMSVTTGGWTHDPVRSR</sequence>
<keyword evidence="2" id="KW-1185">Reference proteome</keyword>
<gene>
    <name evidence="1" type="ORF">LITE_LOCUS14997</name>
</gene>
<organism evidence="1 2">
    <name type="scientific">Linum tenue</name>
    <dbReference type="NCBI Taxonomy" id="586396"/>
    <lineage>
        <taxon>Eukaryota</taxon>
        <taxon>Viridiplantae</taxon>
        <taxon>Streptophyta</taxon>
        <taxon>Embryophyta</taxon>
        <taxon>Tracheophyta</taxon>
        <taxon>Spermatophyta</taxon>
        <taxon>Magnoliopsida</taxon>
        <taxon>eudicotyledons</taxon>
        <taxon>Gunneridae</taxon>
        <taxon>Pentapetalae</taxon>
        <taxon>rosids</taxon>
        <taxon>fabids</taxon>
        <taxon>Malpighiales</taxon>
        <taxon>Linaceae</taxon>
        <taxon>Linum</taxon>
    </lineage>
</organism>
<evidence type="ECO:0000313" key="2">
    <source>
        <dbReference type="Proteomes" id="UP001154282"/>
    </source>
</evidence>
<accession>A0AAV0JM61</accession>
<evidence type="ECO:0000313" key="1">
    <source>
        <dbReference type="EMBL" id="CAI0411042.1"/>
    </source>
</evidence>
<dbReference type="AlphaFoldDB" id="A0AAV0JM61"/>
<protein>
    <submittedName>
        <fullName evidence="1">Uncharacterized protein</fullName>
    </submittedName>
</protein>
<dbReference type="EMBL" id="CAMGYJ010000005">
    <property type="protein sequence ID" value="CAI0411042.1"/>
    <property type="molecule type" value="Genomic_DNA"/>
</dbReference>
<comment type="caution">
    <text evidence="1">The sequence shown here is derived from an EMBL/GenBank/DDBJ whole genome shotgun (WGS) entry which is preliminary data.</text>
</comment>
<reference evidence="1" key="1">
    <citation type="submission" date="2022-08" db="EMBL/GenBank/DDBJ databases">
        <authorList>
            <person name="Gutierrez-Valencia J."/>
        </authorList>
    </citation>
    <scope>NUCLEOTIDE SEQUENCE</scope>
</reference>
<feature type="non-terminal residue" evidence="1">
    <location>
        <position position="1"/>
    </location>
</feature>
<dbReference type="Proteomes" id="UP001154282">
    <property type="component" value="Unassembled WGS sequence"/>
</dbReference>
<name>A0AAV0JM61_9ROSI</name>
<proteinExistence type="predicted"/>